<dbReference type="Gene3D" id="3.40.50.10960">
    <property type="match status" value="1"/>
</dbReference>
<feature type="region of interest" description="Disordered" evidence="9">
    <location>
        <begin position="1"/>
        <end position="33"/>
    </location>
</feature>
<keyword evidence="3 8" id="KW-0132">Cell division</keyword>
<feature type="domain" description="POTRA" evidence="10">
    <location>
        <begin position="121"/>
        <end position="189"/>
    </location>
</feature>
<keyword evidence="6 8" id="KW-0472">Membrane</keyword>
<keyword evidence="4 8" id="KW-0812">Transmembrane</keyword>
<dbReference type="AlphaFoldDB" id="A0A662Z065"/>
<evidence type="ECO:0000256" key="7">
    <source>
        <dbReference type="ARBA" id="ARBA00023306"/>
    </source>
</evidence>
<feature type="transmembrane region" description="Helical" evidence="8">
    <location>
        <begin position="96"/>
        <end position="117"/>
    </location>
</feature>
<dbReference type="Proteomes" id="UP000243605">
    <property type="component" value="Unassembled WGS sequence"/>
</dbReference>
<feature type="compositionally biased region" description="Basic and acidic residues" evidence="9">
    <location>
        <begin position="1"/>
        <end position="12"/>
    </location>
</feature>
<comment type="similarity">
    <text evidence="8">Belongs to the FtsQ/DivIB family. DivIB subfamily.</text>
</comment>
<dbReference type="InterPro" id="IPR013685">
    <property type="entry name" value="POTRA_FtsQ_type"/>
</dbReference>
<dbReference type="Pfam" id="PF08478">
    <property type="entry name" value="POTRA_1"/>
    <property type="match status" value="1"/>
</dbReference>
<evidence type="ECO:0000256" key="3">
    <source>
        <dbReference type="ARBA" id="ARBA00022618"/>
    </source>
</evidence>
<evidence type="ECO:0000259" key="10">
    <source>
        <dbReference type="PROSITE" id="PS51779"/>
    </source>
</evidence>
<evidence type="ECO:0000313" key="12">
    <source>
        <dbReference type="Proteomes" id="UP000243605"/>
    </source>
</evidence>
<dbReference type="GO" id="GO:0043093">
    <property type="term" value="P:FtsZ-dependent cytokinesis"/>
    <property type="evidence" value="ECO:0007669"/>
    <property type="project" value="UniProtKB-UniRule"/>
</dbReference>
<evidence type="ECO:0000256" key="9">
    <source>
        <dbReference type="SAM" id="MobiDB-lite"/>
    </source>
</evidence>
<evidence type="ECO:0000256" key="8">
    <source>
        <dbReference type="HAMAP-Rule" id="MF_00912"/>
    </source>
</evidence>
<keyword evidence="5 8" id="KW-1133">Transmembrane helix</keyword>
<sequence length="357" mass="40307">MRPGKETRDLRNKLKSNRSSHSVIPTRPKKEKKTRQFVLIEEEHVLYSTNPKVDEKTSKVDEQPTKHKKIIDLDKFRIGSNGETKEYSEDKNNNKVALRVMIYCAFLAAIVLLFYLITPLSTLDQVNVGGNSQLDAREVYELSGVRTGDKMYFIQPERVVEQLEEIPLIESVIVTKEGFGTINIHILEERTVAYLPSDEGFYPLQESGYMVPNAVESPTLGPLLYHFDQDNIRPMLGSLGALDEEIVANISEIYARPVGDNKSRIQLYMNDGQVVIADIETFSDKFGYYMNLRGEIEDSSAGVIDLEVGNSFLPYSSSEARELMASIYGESLSQAEQERRDAVVAPLEAVFESFSVQ</sequence>
<evidence type="ECO:0000256" key="1">
    <source>
        <dbReference type="ARBA" id="ARBA00004370"/>
    </source>
</evidence>
<dbReference type="PROSITE" id="PS51779">
    <property type="entry name" value="POTRA"/>
    <property type="match status" value="1"/>
</dbReference>
<accession>A0A662Z065</accession>
<keyword evidence="12" id="KW-1185">Reference proteome</keyword>
<dbReference type="Pfam" id="PF03799">
    <property type="entry name" value="FtsQ_DivIB_C"/>
    <property type="match status" value="1"/>
</dbReference>
<gene>
    <name evidence="8" type="primary">divIB</name>
    <name evidence="11" type="ORF">SAMN05192557_0101</name>
</gene>
<dbReference type="RefSeq" id="WP_091472711.1">
    <property type="nucleotide sequence ID" value="NZ_FOIT01000001.1"/>
</dbReference>
<protein>
    <recommendedName>
        <fullName evidence="8">Cell division protein DivIB</fullName>
    </recommendedName>
</protein>
<evidence type="ECO:0000313" key="11">
    <source>
        <dbReference type="EMBL" id="SEV80635.1"/>
    </source>
</evidence>
<comment type="subcellular location">
    <subcellularLocation>
        <location evidence="8">Cell membrane</location>
        <topology evidence="8">Single-pass type II membrane protein</topology>
    </subcellularLocation>
    <subcellularLocation>
        <location evidence="1">Membrane</location>
    </subcellularLocation>
    <text evidence="8">Localizes to the division septum.</text>
</comment>
<evidence type="ECO:0000256" key="6">
    <source>
        <dbReference type="ARBA" id="ARBA00023136"/>
    </source>
</evidence>
<keyword evidence="2 8" id="KW-1003">Cell membrane</keyword>
<dbReference type="HAMAP" id="MF_00912">
    <property type="entry name" value="DivIB"/>
    <property type="match status" value="1"/>
</dbReference>
<proteinExistence type="inferred from homology"/>
<dbReference type="PANTHER" id="PTHR37820:SF1">
    <property type="entry name" value="CELL DIVISION PROTEIN FTSQ"/>
    <property type="match status" value="1"/>
</dbReference>
<dbReference type="PANTHER" id="PTHR37820">
    <property type="entry name" value="CELL DIVISION PROTEIN DIVIB"/>
    <property type="match status" value="1"/>
</dbReference>
<evidence type="ECO:0000256" key="5">
    <source>
        <dbReference type="ARBA" id="ARBA00022989"/>
    </source>
</evidence>
<name>A0A662Z065_9STAP</name>
<evidence type="ECO:0000256" key="2">
    <source>
        <dbReference type="ARBA" id="ARBA00022475"/>
    </source>
</evidence>
<dbReference type="InterPro" id="IPR026580">
    <property type="entry name" value="DivIB"/>
</dbReference>
<comment type="function">
    <text evidence="8">Cell division protein that may be involved in stabilizing or promoting the assembly of the division complex.</text>
</comment>
<organism evidence="11 12">
    <name type="scientific">Aliicoccus persicus</name>
    <dbReference type="NCBI Taxonomy" id="930138"/>
    <lineage>
        <taxon>Bacteria</taxon>
        <taxon>Bacillati</taxon>
        <taxon>Bacillota</taxon>
        <taxon>Bacilli</taxon>
        <taxon>Bacillales</taxon>
        <taxon>Staphylococcaceae</taxon>
        <taxon>Aliicoccus</taxon>
    </lineage>
</organism>
<reference evidence="11 12" key="1">
    <citation type="submission" date="2016-10" db="EMBL/GenBank/DDBJ databases">
        <authorList>
            <person name="Varghese N."/>
            <person name="Submissions S."/>
        </authorList>
    </citation>
    <scope>NUCLEOTIDE SEQUENCE [LARGE SCALE GENOMIC DNA]</scope>
    <source>
        <strain evidence="11 12">IBRC-M10081</strain>
    </source>
</reference>
<dbReference type="OrthoDB" id="1819027at2"/>
<dbReference type="GO" id="GO:0032153">
    <property type="term" value="C:cell division site"/>
    <property type="evidence" value="ECO:0007669"/>
    <property type="project" value="UniProtKB-UniRule"/>
</dbReference>
<keyword evidence="7 8" id="KW-0131">Cell cycle</keyword>
<dbReference type="EMBL" id="FOIT01000001">
    <property type="protein sequence ID" value="SEV80635.1"/>
    <property type="molecule type" value="Genomic_DNA"/>
</dbReference>
<evidence type="ECO:0000256" key="4">
    <source>
        <dbReference type="ARBA" id="ARBA00022692"/>
    </source>
</evidence>
<dbReference type="InterPro" id="IPR034746">
    <property type="entry name" value="POTRA"/>
</dbReference>
<dbReference type="GO" id="GO:0005886">
    <property type="term" value="C:plasma membrane"/>
    <property type="evidence" value="ECO:0007669"/>
    <property type="project" value="UniProtKB-SubCell"/>
</dbReference>
<dbReference type="InterPro" id="IPR005548">
    <property type="entry name" value="Cell_div_FtsQ/DivIB_C"/>
</dbReference>
<dbReference type="InterPro" id="IPR050487">
    <property type="entry name" value="FtsQ_DivIB"/>
</dbReference>